<reference evidence="1" key="1">
    <citation type="journal article" date="2015" name="Nature">
        <title>Complex archaea that bridge the gap between prokaryotes and eukaryotes.</title>
        <authorList>
            <person name="Spang A."/>
            <person name="Saw J.H."/>
            <person name="Jorgensen S.L."/>
            <person name="Zaremba-Niedzwiedzka K."/>
            <person name="Martijn J."/>
            <person name="Lind A.E."/>
            <person name="van Eijk R."/>
            <person name="Schleper C."/>
            <person name="Guy L."/>
            <person name="Ettema T.J."/>
        </authorList>
    </citation>
    <scope>NUCLEOTIDE SEQUENCE</scope>
</reference>
<accession>A0A0F9BWC6</accession>
<proteinExistence type="predicted"/>
<protein>
    <submittedName>
        <fullName evidence="1">Uncharacterized protein</fullName>
    </submittedName>
</protein>
<evidence type="ECO:0000313" key="1">
    <source>
        <dbReference type="EMBL" id="KKK88731.1"/>
    </source>
</evidence>
<sequence>HALLDSNQPVAKGFFVADAIGDIIEVRIRSSSGVAKIIAGVGSADSTSYVVIKDCGVAGIENLAGNIIAAPEPTTAEVLLPLKAYTTGHVTASSTSPTERSWVGDPSQANLFPAMGSGKMKNIKTNLLEIPLVDPGVLNVATMVNGPSATLGSGMATVDVHDRDGLDRPFVKDDIIGLRFTRTTTSGIMRYNAWWEIEYEATEFWTGSGLFTVVIDTLRYGAILGSGQNQNSSGPDTLDRVASQREFGRDGLIKDFVWYGTAQAGTGEAHVSIEVNGLTVFTSPDLAVATSKTIFRFDNVNILIGPNDAVNCKVIMRDGPSSRGVMGARVIAL</sequence>
<dbReference type="AlphaFoldDB" id="A0A0F9BWC6"/>
<gene>
    <name evidence="1" type="ORF">LCGC14_2740210</name>
</gene>
<dbReference type="EMBL" id="LAZR01049825">
    <property type="protein sequence ID" value="KKK88731.1"/>
    <property type="molecule type" value="Genomic_DNA"/>
</dbReference>
<organism evidence="1">
    <name type="scientific">marine sediment metagenome</name>
    <dbReference type="NCBI Taxonomy" id="412755"/>
    <lineage>
        <taxon>unclassified sequences</taxon>
        <taxon>metagenomes</taxon>
        <taxon>ecological metagenomes</taxon>
    </lineage>
</organism>
<name>A0A0F9BWC6_9ZZZZ</name>
<comment type="caution">
    <text evidence="1">The sequence shown here is derived from an EMBL/GenBank/DDBJ whole genome shotgun (WGS) entry which is preliminary data.</text>
</comment>
<feature type="non-terminal residue" evidence="1">
    <location>
        <position position="1"/>
    </location>
</feature>